<accession>A0AAW5L666</accession>
<dbReference type="RefSeq" id="WP_006928466.1">
    <property type="nucleotide sequence ID" value="NZ_JANHDY010000133.1"/>
</dbReference>
<evidence type="ECO:0008006" key="3">
    <source>
        <dbReference type="Google" id="ProtNLM"/>
    </source>
</evidence>
<gene>
    <name evidence="1" type="ORF">NPM19_21635</name>
</gene>
<sequence>MWRKVLKFIVAGAMFFGVSSAFVGYNINTDKREIKAQYVDPGPGGG</sequence>
<dbReference type="AlphaFoldDB" id="A0AAW5L666"/>
<organism evidence="1 2">
    <name type="scientific">Bacillus cereus</name>
    <dbReference type="NCBI Taxonomy" id="1396"/>
    <lineage>
        <taxon>Bacteria</taxon>
        <taxon>Bacillati</taxon>
        <taxon>Bacillota</taxon>
        <taxon>Bacilli</taxon>
        <taxon>Bacillales</taxon>
        <taxon>Bacillaceae</taxon>
        <taxon>Bacillus</taxon>
        <taxon>Bacillus cereus group</taxon>
    </lineage>
</organism>
<name>A0AAW5L666_BACCE</name>
<proteinExistence type="predicted"/>
<evidence type="ECO:0000313" key="2">
    <source>
        <dbReference type="Proteomes" id="UP001204643"/>
    </source>
</evidence>
<evidence type="ECO:0000313" key="1">
    <source>
        <dbReference type="EMBL" id="MCQ6287245.1"/>
    </source>
</evidence>
<protein>
    <recommendedName>
        <fullName evidence="3">Phr family secreted Rap phosphatase inhibitor</fullName>
    </recommendedName>
</protein>
<dbReference type="Proteomes" id="UP001204643">
    <property type="component" value="Unassembled WGS sequence"/>
</dbReference>
<dbReference type="EMBL" id="JANHEB010000036">
    <property type="protein sequence ID" value="MCQ6287245.1"/>
    <property type="molecule type" value="Genomic_DNA"/>
</dbReference>
<comment type="caution">
    <text evidence="1">The sequence shown here is derived from an EMBL/GenBank/DDBJ whole genome shotgun (WGS) entry which is preliminary data.</text>
</comment>
<reference evidence="1" key="1">
    <citation type="submission" date="2022-07" db="EMBL/GenBank/DDBJ databases">
        <title>Identification and characterization of Bacillus thuringiensis and other Bacillus cereus group isolates from spinach by whole genome sequencing.</title>
        <authorList>
            <person name="Zao X."/>
            <person name="Zervas A."/>
            <person name="Hendriks M."/>
            <person name="Rajkovic A."/>
            <person name="Van Overbeek L."/>
            <person name="Hendriksen N.B."/>
            <person name="Uyttendaele M."/>
        </authorList>
    </citation>
    <scope>NUCLEOTIDE SEQUENCE</scope>
    <source>
        <strain evidence="1">781001F-1</strain>
    </source>
</reference>